<dbReference type="InterPro" id="IPR029060">
    <property type="entry name" value="PIN-like_dom_sf"/>
</dbReference>
<dbReference type="Proteomes" id="UP000238196">
    <property type="component" value="Unassembled WGS sequence"/>
</dbReference>
<evidence type="ECO:0000259" key="8">
    <source>
        <dbReference type="Pfam" id="PF01850"/>
    </source>
</evidence>
<organism evidence="9 10">
    <name type="scientific">Proteobacteria bacterium 228</name>
    <dbReference type="NCBI Taxonomy" id="2083153"/>
    <lineage>
        <taxon>Bacteria</taxon>
        <taxon>Pseudomonadati</taxon>
        <taxon>Pseudomonadota</taxon>
    </lineage>
</organism>
<evidence type="ECO:0000313" key="9">
    <source>
        <dbReference type="EMBL" id="PPC75075.1"/>
    </source>
</evidence>
<name>A0A2S5KKB9_9PROT</name>
<dbReference type="GO" id="GO:0046872">
    <property type="term" value="F:metal ion binding"/>
    <property type="evidence" value="ECO:0007669"/>
    <property type="project" value="UniProtKB-KW"/>
</dbReference>
<comment type="similarity">
    <text evidence="7">Belongs to the PINc/VapC protein family.</text>
</comment>
<dbReference type="GO" id="GO:0004518">
    <property type="term" value="F:nuclease activity"/>
    <property type="evidence" value="ECO:0007669"/>
    <property type="project" value="UniProtKB-KW"/>
</dbReference>
<keyword evidence="4" id="KW-0479">Metal-binding</keyword>
<dbReference type="GO" id="GO:0016787">
    <property type="term" value="F:hydrolase activity"/>
    <property type="evidence" value="ECO:0007669"/>
    <property type="project" value="UniProtKB-KW"/>
</dbReference>
<dbReference type="InterPro" id="IPR050556">
    <property type="entry name" value="Type_II_TA_system_RNase"/>
</dbReference>
<evidence type="ECO:0000256" key="2">
    <source>
        <dbReference type="ARBA" id="ARBA00022649"/>
    </source>
</evidence>
<evidence type="ECO:0000256" key="4">
    <source>
        <dbReference type="ARBA" id="ARBA00022723"/>
    </source>
</evidence>
<evidence type="ECO:0000256" key="7">
    <source>
        <dbReference type="ARBA" id="ARBA00038093"/>
    </source>
</evidence>
<evidence type="ECO:0000256" key="5">
    <source>
        <dbReference type="ARBA" id="ARBA00022801"/>
    </source>
</evidence>
<gene>
    <name evidence="9" type="ORF">C4K68_22455</name>
</gene>
<dbReference type="Pfam" id="PF01850">
    <property type="entry name" value="PIN"/>
    <property type="match status" value="1"/>
</dbReference>
<dbReference type="OrthoDB" id="9804823at2"/>
<dbReference type="Gene3D" id="3.40.50.1010">
    <property type="entry name" value="5'-nuclease"/>
    <property type="match status" value="1"/>
</dbReference>
<evidence type="ECO:0000313" key="10">
    <source>
        <dbReference type="Proteomes" id="UP000238196"/>
    </source>
</evidence>
<accession>A0A2S5KKB9</accession>
<dbReference type="PANTHER" id="PTHR33653:SF1">
    <property type="entry name" value="RIBONUCLEASE VAPC2"/>
    <property type="match status" value="1"/>
</dbReference>
<dbReference type="EMBL" id="PRLP01000111">
    <property type="protein sequence ID" value="PPC75075.1"/>
    <property type="molecule type" value="Genomic_DNA"/>
</dbReference>
<evidence type="ECO:0000256" key="6">
    <source>
        <dbReference type="ARBA" id="ARBA00022842"/>
    </source>
</evidence>
<dbReference type="InterPro" id="IPR002716">
    <property type="entry name" value="PIN_dom"/>
</dbReference>
<feature type="domain" description="PIN" evidence="8">
    <location>
        <begin position="2"/>
        <end position="122"/>
    </location>
</feature>
<reference evidence="9 10" key="1">
    <citation type="submission" date="2018-02" db="EMBL/GenBank/DDBJ databases">
        <title>novel marine gammaproteobacteria from coastal saline agro ecosystem.</title>
        <authorList>
            <person name="Krishnan R."/>
            <person name="Ramesh Kumar N."/>
        </authorList>
    </citation>
    <scope>NUCLEOTIDE SEQUENCE [LARGE SCALE GENOMIC DNA]</scope>
    <source>
        <strain evidence="9 10">228</strain>
    </source>
</reference>
<evidence type="ECO:0000256" key="1">
    <source>
        <dbReference type="ARBA" id="ARBA00001946"/>
    </source>
</evidence>
<dbReference type="AlphaFoldDB" id="A0A2S5KKB9"/>
<proteinExistence type="inferred from homology"/>
<protein>
    <submittedName>
        <fullName evidence="9">VapC toxin family PIN domain ribonuclease</fullName>
    </submittedName>
</protein>
<keyword evidence="5" id="KW-0378">Hydrolase</keyword>
<comment type="caution">
    <text evidence="9">The sequence shown here is derived from an EMBL/GenBank/DDBJ whole genome shotgun (WGS) entry which is preliminary data.</text>
</comment>
<dbReference type="CDD" id="cd18746">
    <property type="entry name" value="PIN_VapC4-5_FitB-like"/>
    <property type="match status" value="1"/>
</dbReference>
<evidence type="ECO:0000256" key="3">
    <source>
        <dbReference type="ARBA" id="ARBA00022722"/>
    </source>
</evidence>
<dbReference type="SUPFAM" id="SSF88723">
    <property type="entry name" value="PIN domain-like"/>
    <property type="match status" value="1"/>
</dbReference>
<sequence length="138" mass="15569">MYLLDTCTVSEIRKVKAGKADQNFADWITRIDASSFYVSSINLMELERGVLSMERKDTAQGGILRAWFNNYVLPEFSHRTLHFDTDAASRCAQMHVPNPAAFRDAMIAATALVHGMAVVTRNVKDFQFDGLKVINPWL</sequence>
<keyword evidence="2" id="KW-1277">Toxin-antitoxin system</keyword>
<dbReference type="PANTHER" id="PTHR33653">
    <property type="entry name" value="RIBONUCLEASE VAPC2"/>
    <property type="match status" value="1"/>
</dbReference>
<keyword evidence="3" id="KW-0540">Nuclease</keyword>
<comment type="cofactor">
    <cofactor evidence="1">
        <name>Mg(2+)</name>
        <dbReference type="ChEBI" id="CHEBI:18420"/>
    </cofactor>
</comment>
<keyword evidence="6" id="KW-0460">Magnesium</keyword>